<feature type="domain" description="Peptidase A1" evidence="4">
    <location>
        <begin position="128"/>
        <end position="273"/>
    </location>
</feature>
<dbReference type="SUPFAM" id="SSF50630">
    <property type="entry name" value="Acid proteases"/>
    <property type="match status" value="1"/>
</dbReference>
<dbReference type="Proteomes" id="UP001521785">
    <property type="component" value="Unassembled WGS sequence"/>
</dbReference>
<dbReference type="PANTHER" id="PTHR47966">
    <property type="entry name" value="BETA-SITE APP-CLEAVING ENZYME, ISOFORM A-RELATED"/>
    <property type="match status" value="1"/>
</dbReference>
<gene>
    <name evidence="5" type="ORF">SLS60_002420</name>
</gene>
<evidence type="ECO:0000256" key="1">
    <source>
        <dbReference type="ARBA" id="ARBA00007447"/>
    </source>
</evidence>
<dbReference type="CDD" id="cd05471">
    <property type="entry name" value="pepsin_like"/>
    <property type="match status" value="1"/>
</dbReference>
<protein>
    <recommendedName>
        <fullName evidence="4">Peptidase A1 domain-containing protein</fullName>
    </recommendedName>
</protein>
<dbReference type="PROSITE" id="PS51767">
    <property type="entry name" value="PEPTIDASE_A1"/>
    <property type="match status" value="1"/>
</dbReference>
<dbReference type="Pfam" id="PF00026">
    <property type="entry name" value="Asp"/>
    <property type="match status" value="1"/>
</dbReference>
<feature type="region of interest" description="Disordered" evidence="3">
    <location>
        <begin position="97"/>
        <end position="116"/>
    </location>
</feature>
<keyword evidence="2" id="KW-0064">Aspartyl protease</keyword>
<evidence type="ECO:0000313" key="6">
    <source>
        <dbReference type="Proteomes" id="UP001521785"/>
    </source>
</evidence>
<evidence type="ECO:0000313" key="5">
    <source>
        <dbReference type="EMBL" id="KAL1610750.1"/>
    </source>
</evidence>
<keyword evidence="2" id="KW-0645">Protease</keyword>
<dbReference type="InterPro" id="IPR034164">
    <property type="entry name" value="Pepsin-like_dom"/>
</dbReference>
<dbReference type="InterPro" id="IPR001969">
    <property type="entry name" value="Aspartic_peptidase_AS"/>
</dbReference>
<reference evidence="5 6" key="1">
    <citation type="submission" date="2024-02" db="EMBL/GenBank/DDBJ databases">
        <title>De novo assembly and annotation of 12 fungi associated with fruit tree decline syndrome in Ontario, Canada.</title>
        <authorList>
            <person name="Sulman M."/>
            <person name="Ellouze W."/>
            <person name="Ilyukhin E."/>
        </authorList>
    </citation>
    <scope>NUCLEOTIDE SEQUENCE [LARGE SCALE GENOMIC DNA]</scope>
    <source>
        <strain evidence="5 6">M42-189</strain>
    </source>
</reference>
<feature type="compositionally biased region" description="Low complexity" evidence="3">
    <location>
        <begin position="99"/>
        <end position="112"/>
    </location>
</feature>
<evidence type="ECO:0000256" key="3">
    <source>
        <dbReference type="SAM" id="MobiDB-lite"/>
    </source>
</evidence>
<dbReference type="Gene3D" id="2.40.70.10">
    <property type="entry name" value="Acid Proteases"/>
    <property type="match status" value="1"/>
</dbReference>
<name>A0ABR3S239_9PLEO</name>
<evidence type="ECO:0000259" key="4">
    <source>
        <dbReference type="PROSITE" id="PS51767"/>
    </source>
</evidence>
<evidence type="ECO:0000256" key="2">
    <source>
        <dbReference type="ARBA" id="ARBA00022750"/>
    </source>
</evidence>
<dbReference type="PANTHER" id="PTHR47966:SF47">
    <property type="entry name" value="ENDOPEPTIDASE, PUTATIVE (AFU_ORTHOLOGUE AFUA_3G01220)-RELATED"/>
    <property type="match status" value="1"/>
</dbReference>
<dbReference type="InterPro" id="IPR021109">
    <property type="entry name" value="Peptidase_aspartic_dom_sf"/>
</dbReference>
<keyword evidence="6" id="KW-1185">Reference proteome</keyword>
<sequence length="273" mass="28663">MIDFPIPGLITPAFASPAYVPPFLPPSIDQVPPPVDVLPSFVEVLSPPVVSSPSFDQIPPPVIVAPPLIEVPSPVVPSLHLPPLAATPKQSTGTLLNGVAPPVHSSSSNPVPEASIEQPVDTLGGRVYMTNISLAGHPYTLIIDTGSSDTWIAASDFQCTSRVSHARLPQRNCGFGNLYDVVDSTTYNPIPGRGFGVKYSDGEYLTGNMGIEELSVGAIDGGKGGLTVNQTIGVVERGWWMGDGRSSGLMGLAYPTLASNYRDLNYTTVVGSL</sequence>
<dbReference type="EMBL" id="JAKJXO020000002">
    <property type="protein sequence ID" value="KAL1610750.1"/>
    <property type="molecule type" value="Genomic_DNA"/>
</dbReference>
<dbReference type="InterPro" id="IPR033121">
    <property type="entry name" value="PEPTIDASE_A1"/>
</dbReference>
<accession>A0ABR3S239</accession>
<proteinExistence type="inferred from homology"/>
<keyword evidence="2" id="KW-0378">Hydrolase</keyword>
<organism evidence="5 6">
    <name type="scientific">Paraconiothyrium brasiliense</name>
    <dbReference type="NCBI Taxonomy" id="300254"/>
    <lineage>
        <taxon>Eukaryota</taxon>
        <taxon>Fungi</taxon>
        <taxon>Dikarya</taxon>
        <taxon>Ascomycota</taxon>
        <taxon>Pezizomycotina</taxon>
        <taxon>Dothideomycetes</taxon>
        <taxon>Pleosporomycetidae</taxon>
        <taxon>Pleosporales</taxon>
        <taxon>Massarineae</taxon>
        <taxon>Didymosphaeriaceae</taxon>
        <taxon>Paraconiothyrium</taxon>
    </lineage>
</organism>
<comment type="similarity">
    <text evidence="1">Belongs to the peptidase A1 family.</text>
</comment>
<dbReference type="PROSITE" id="PS00141">
    <property type="entry name" value="ASP_PROTEASE"/>
    <property type="match status" value="1"/>
</dbReference>
<comment type="caution">
    <text evidence="5">The sequence shown here is derived from an EMBL/GenBank/DDBJ whole genome shotgun (WGS) entry which is preliminary data.</text>
</comment>
<dbReference type="InterPro" id="IPR001461">
    <property type="entry name" value="Aspartic_peptidase_A1"/>
</dbReference>